<organism evidence="1">
    <name type="scientific">bioreactor metagenome</name>
    <dbReference type="NCBI Taxonomy" id="1076179"/>
    <lineage>
        <taxon>unclassified sequences</taxon>
        <taxon>metagenomes</taxon>
        <taxon>ecological metagenomes</taxon>
    </lineage>
</organism>
<sequence length="165" mass="17647">MGLRGSTRAGRQDELLQARQLRVVVGQRVVELQQRIVLEQLIARHGQLAAQVEQLVLDVDQQVAHILGHWLAQQQADMRVQFIHIAHGMRAAAVLGNAGVVSQAGGSVISGAGGDLREAIAHGSSLVKAASFSRAGAARRYGRHCALQPAGKCSLRQQQAKMLAL</sequence>
<name>A0A645EC09_9ZZZZ</name>
<proteinExistence type="predicted"/>
<accession>A0A645EC09</accession>
<evidence type="ECO:0000313" key="1">
    <source>
        <dbReference type="EMBL" id="MPM98871.1"/>
    </source>
</evidence>
<reference evidence="1" key="1">
    <citation type="submission" date="2019-08" db="EMBL/GenBank/DDBJ databases">
        <authorList>
            <person name="Kucharzyk K."/>
            <person name="Murdoch R.W."/>
            <person name="Higgins S."/>
            <person name="Loffler F."/>
        </authorList>
    </citation>
    <scope>NUCLEOTIDE SEQUENCE</scope>
</reference>
<gene>
    <name evidence="1" type="ORF">SDC9_146061</name>
</gene>
<comment type="caution">
    <text evidence="1">The sequence shown here is derived from an EMBL/GenBank/DDBJ whole genome shotgun (WGS) entry which is preliminary data.</text>
</comment>
<protein>
    <submittedName>
        <fullName evidence="1">Uncharacterized protein</fullName>
    </submittedName>
</protein>
<dbReference type="EMBL" id="VSSQ01045001">
    <property type="protein sequence ID" value="MPM98871.1"/>
    <property type="molecule type" value="Genomic_DNA"/>
</dbReference>
<dbReference type="AlphaFoldDB" id="A0A645EC09"/>